<dbReference type="Pfam" id="PF00823">
    <property type="entry name" value="PPE"/>
    <property type="match status" value="1"/>
</dbReference>
<name>A0AAD0KQJ9_MYCLR</name>
<dbReference type="InterPro" id="IPR000030">
    <property type="entry name" value="PPE_dom"/>
</dbReference>
<evidence type="ECO:0000259" key="2">
    <source>
        <dbReference type="Pfam" id="PF00823"/>
    </source>
</evidence>
<dbReference type="InterPro" id="IPR038332">
    <property type="entry name" value="PPE_sf"/>
</dbReference>
<proteinExistence type="inferred from homology"/>
<protein>
    <submittedName>
        <fullName evidence="3">PPE domain-containing protein</fullName>
    </submittedName>
</protein>
<comment type="similarity">
    <text evidence="1">Belongs to the mycobacterial PPE family.</text>
</comment>
<dbReference type="SUPFAM" id="SSF140459">
    <property type="entry name" value="PE/PPE dimer-like"/>
    <property type="match status" value="1"/>
</dbReference>
<dbReference type="Gene3D" id="1.20.1260.20">
    <property type="entry name" value="PPE superfamily"/>
    <property type="match status" value="1"/>
</dbReference>
<sequence length="108" mass="11602">MNEIDRATSSFASTSHAEQAASQVAAVVGAFESALAATTQPPLVTTNRALLSFLAHSKYLRAKRPDADGHRVRVRKDVGPGCEHNALLPHRRLSGLVEAVTTELILMQ</sequence>
<dbReference type="AlphaFoldDB" id="A0AAD0KQJ9"/>
<dbReference type="EMBL" id="CP029543">
    <property type="protein sequence ID" value="AWV47773.1"/>
    <property type="molecule type" value="Genomic_DNA"/>
</dbReference>
<accession>A0AAD0KQJ9</accession>
<dbReference type="Proteomes" id="UP000249682">
    <property type="component" value="Chromosome"/>
</dbReference>
<gene>
    <name evidence="3" type="ORF">DIJ64_05880</name>
</gene>
<reference evidence="3 4" key="1">
    <citation type="submission" date="2018-05" db="EMBL/GenBank/DDBJ databases">
        <title>Evolution of small genomes with special reference to Mycobacterium leprae.</title>
        <authorList>
            <person name="Mohanty P.S."/>
            <person name="Bansal A.K."/>
            <person name="Gupta U.D."/>
            <person name="Naaz F."/>
            <person name="Dwivedi V.D."/>
            <person name="Singh H."/>
            <person name="Gupta G."/>
            <person name="Sharma S."/>
            <person name="Arora M."/>
        </authorList>
    </citation>
    <scope>NUCLEOTIDE SEQUENCE [LARGE SCALE GENOMIC DNA]</scope>
    <source>
        <strain evidence="3 4">MRHRU-235-G</strain>
    </source>
</reference>
<feature type="domain" description="PPE" evidence="2">
    <location>
        <begin position="14"/>
        <end position="59"/>
    </location>
</feature>
<evidence type="ECO:0000256" key="1">
    <source>
        <dbReference type="ARBA" id="ARBA00010652"/>
    </source>
</evidence>
<evidence type="ECO:0000313" key="3">
    <source>
        <dbReference type="EMBL" id="AWV47773.1"/>
    </source>
</evidence>
<evidence type="ECO:0000313" key="4">
    <source>
        <dbReference type="Proteomes" id="UP000249682"/>
    </source>
</evidence>
<organism evidence="3 4">
    <name type="scientific">Mycobacterium leprae</name>
    <dbReference type="NCBI Taxonomy" id="1769"/>
    <lineage>
        <taxon>Bacteria</taxon>
        <taxon>Bacillati</taxon>
        <taxon>Actinomycetota</taxon>
        <taxon>Actinomycetes</taxon>
        <taxon>Mycobacteriales</taxon>
        <taxon>Mycobacteriaceae</taxon>
        <taxon>Mycobacterium</taxon>
    </lineage>
</organism>